<dbReference type="InterPro" id="IPR025110">
    <property type="entry name" value="AMP-bd_C"/>
</dbReference>
<dbReference type="AlphaFoldDB" id="A0A9X4RK58"/>
<dbReference type="Pfam" id="PF00501">
    <property type="entry name" value="AMP-binding"/>
    <property type="match status" value="1"/>
</dbReference>
<comment type="similarity">
    <text evidence="1">Belongs to the ATP-dependent AMP-binding enzyme family.</text>
</comment>
<accession>A0A9X4RK58</accession>
<dbReference type="Gene3D" id="3.30.300.30">
    <property type="match status" value="1"/>
</dbReference>
<dbReference type="FunFam" id="3.30.300.30:FF:000008">
    <property type="entry name" value="2,3-dihydroxybenzoate-AMP ligase"/>
    <property type="match status" value="1"/>
</dbReference>
<gene>
    <name evidence="5" type="ORF">FEV09_21770</name>
</gene>
<evidence type="ECO:0000259" key="3">
    <source>
        <dbReference type="Pfam" id="PF00501"/>
    </source>
</evidence>
<dbReference type="GO" id="GO:0031956">
    <property type="term" value="F:medium-chain fatty acid-CoA ligase activity"/>
    <property type="evidence" value="ECO:0007669"/>
    <property type="project" value="TreeGrafter"/>
</dbReference>
<dbReference type="InterPro" id="IPR020845">
    <property type="entry name" value="AMP-binding_CS"/>
</dbReference>
<dbReference type="PANTHER" id="PTHR43201:SF8">
    <property type="entry name" value="ACYL-COA SYNTHETASE FAMILY MEMBER 3"/>
    <property type="match status" value="1"/>
</dbReference>
<reference evidence="5" key="1">
    <citation type="submission" date="2019-05" db="EMBL/GenBank/DDBJ databases">
        <title>Whole genome sequencing of Pseudanabaena catenata USMAC16.</title>
        <authorList>
            <person name="Khan Z."/>
            <person name="Omar W.M."/>
            <person name="Convey P."/>
            <person name="Merican F."/>
            <person name="Najimudin N."/>
        </authorList>
    </citation>
    <scope>NUCLEOTIDE SEQUENCE</scope>
    <source>
        <strain evidence="5">USMAC16</strain>
    </source>
</reference>
<sequence length="509" mass="57247">MNLAQLISETAAKYADKPAIIFEGKVWTYQEFNRQVQCYITKLDRLGIKKSDRVAIQLPKCIEFLFFHFAILSIGAISLPLNPDYRPEEVVYFLTDSGSSLLVTSKILYSRVQPSIQHLSELQILLQDEDLSLSEVVANASIRSDGTEIAAKYATDLDDIAMILYTSGTTGRSKGAAISHRNLIANMQALHKAWAWSDRDILLHVLPLFHIHGLNVATLGGLYAGATIVMLEKFEPQRVWDTLVSANCTMLMGVPTIYQRLIDTWENLAPKPDLTKMRLFISGSAPLSDRQFHQFENLTGFRILERYGMTETGMNASNLIEADYRKAKSVGFPLAGVSIRIVDRDGKNVQMSEVGEVWIRGDNVFQGYWEMPEKTAESFVDRWFRTGDLGFQDPDDNGRLYLVGRAKELIITGGFNVYPKEIENVIECHEAVKESAVLGLEDRDFGERVVAAIALKETANITSEALIEHCKNRLANYKCPKQIFFVAKLPRNAMGKIQKNILAQQLQNL</sequence>
<dbReference type="RefSeq" id="WP_009629377.1">
    <property type="nucleotide sequence ID" value="NZ_VBTY01000292.1"/>
</dbReference>
<name>A0A9X4RK58_9CYAN</name>
<dbReference type="PANTHER" id="PTHR43201">
    <property type="entry name" value="ACYL-COA SYNTHETASE"/>
    <property type="match status" value="1"/>
</dbReference>
<evidence type="ECO:0000313" key="5">
    <source>
        <dbReference type="EMBL" id="MDG3497172.1"/>
    </source>
</evidence>
<evidence type="ECO:0000259" key="4">
    <source>
        <dbReference type="Pfam" id="PF13193"/>
    </source>
</evidence>
<dbReference type="Pfam" id="PF13193">
    <property type="entry name" value="AMP-binding_C"/>
    <property type="match status" value="1"/>
</dbReference>
<dbReference type="EMBL" id="VBTY01000292">
    <property type="protein sequence ID" value="MDG3497172.1"/>
    <property type="molecule type" value="Genomic_DNA"/>
</dbReference>
<dbReference type="SUPFAM" id="SSF56801">
    <property type="entry name" value="Acetyl-CoA synthetase-like"/>
    <property type="match status" value="1"/>
</dbReference>
<proteinExistence type="inferred from homology"/>
<dbReference type="InterPro" id="IPR042099">
    <property type="entry name" value="ANL_N_sf"/>
</dbReference>
<evidence type="ECO:0000313" key="6">
    <source>
        <dbReference type="Proteomes" id="UP001152872"/>
    </source>
</evidence>
<keyword evidence="6" id="KW-1185">Reference proteome</keyword>
<evidence type="ECO:0000256" key="1">
    <source>
        <dbReference type="ARBA" id="ARBA00006432"/>
    </source>
</evidence>
<organism evidence="5 6">
    <name type="scientific">Pseudanabaena catenata USMAC16</name>
    <dbReference type="NCBI Taxonomy" id="1855837"/>
    <lineage>
        <taxon>Bacteria</taxon>
        <taxon>Bacillati</taxon>
        <taxon>Cyanobacteriota</taxon>
        <taxon>Cyanophyceae</taxon>
        <taxon>Pseudanabaenales</taxon>
        <taxon>Pseudanabaenaceae</taxon>
        <taxon>Pseudanabaena</taxon>
    </lineage>
</organism>
<feature type="domain" description="AMP-dependent synthetase/ligase" evidence="3">
    <location>
        <begin position="9"/>
        <end position="369"/>
    </location>
</feature>
<protein>
    <submittedName>
        <fullName evidence="5">AMP-binding protein</fullName>
    </submittedName>
</protein>
<dbReference type="Gene3D" id="3.40.50.12780">
    <property type="entry name" value="N-terminal domain of ligase-like"/>
    <property type="match status" value="1"/>
</dbReference>
<dbReference type="GO" id="GO:0006631">
    <property type="term" value="P:fatty acid metabolic process"/>
    <property type="evidence" value="ECO:0007669"/>
    <property type="project" value="TreeGrafter"/>
</dbReference>
<dbReference type="CDD" id="cd05941">
    <property type="entry name" value="MCS"/>
    <property type="match status" value="1"/>
</dbReference>
<keyword evidence="2" id="KW-0436">Ligase</keyword>
<comment type="caution">
    <text evidence="5">The sequence shown here is derived from an EMBL/GenBank/DDBJ whole genome shotgun (WGS) entry which is preliminary data.</text>
</comment>
<dbReference type="InterPro" id="IPR000873">
    <property type="entry name" value="AMP-dep_synth/lig_dom"/>
</dbReference>
<evidence type="ECO:0000256" key="2">
    <source>
        <dbReference type="ARBA" id="ARBA00022598"/>
    </source>
</evidence>
<feature type="domain" description="AMP-binding enzyme C-terminal" evidence="4">
    <location>
        <begin position="421"/>
        <end position="496"/>
    </location>
</feature>
<dbReference type="Proteomes" id="UP001152872">
    <property type="component" value="Unassembled WGS sequence"/>
</dbReference>
<dbReference type="PROSITE" id="PS00455">
    <property type="entry name" value="AMP_BINDING"/>
    <property type="match status" value="1"/>
</dbReference>
<dbReference type="InterPro" id="IPR045851">
    <property type="entry name" value="AMP-bd_C_sf"/>
</dbReference>